<accession>A0AAU9FC53</accession>
<dbReference type="EMBL" id="AP029264">
    <property type="protein sequence ID" value="BFF93271.1"/>
    <property type="molecule type" value="Genomic_DNA"/>
</dbReference>
<sequence>MQRRCQKICDSKGPHSHCIFVDLCWKAVAACEVATIACYAKLYKEPGIQSQHFIVGKCTEGLKKCEITDDDN</sequence>
<proteinExistence type="predicted"/>
<dbReference type="Proteomes" id="UP001500889">
    <property type="component" value="Chromosome U"/>
</dbReference>
<reference evidence="1 2" key="1">
    <citation type="submission" date="2024-02" db="EMBL/GenBank/DDBJ databases">
        <title>A chromosome-level genome assembly of Drosophila madeirensis, a fruit fly species endemic to Madeira island.</title>
        <authorList>
            <person name="Tomihara K."/>
            <person name="Llopart A."/>
            <person name="Yamamoto D."/>
        </authorList>
    </citation>
    <scope>NUCLEOTIDE SEQUENCE [LARGE SCALE GENOMIC DNA]</scope>
    <source>
        <strain evidence="1 2">RF1</strain>
    </source>
</reference>
<name>A0AAU9FC53_DROMD</name>
<protein>
    <submittedName>
        <fullName evidence="1">Uncharacterized protein</fullName>
    </submittedName>
</protein>
<keyword evidence="2" id="KW-1185">Reference proteome</keyword>
<dbReference type="AlphaFoldDB" id="A0AAU9FC53"/>
<gene>
    <name evidence="1" type="ORF">DMAD_11153</name>
</gene>
<evidence type="ECO:0000313" key="2">
    <source>
        <dbReference type="Proteomes" id="UP001500889"/>
    </source>
</evidence>
<evidence type="ECO:0000313" key="1">
    <source>
        <dbReference type="EMBL" id="BFF93271.1"/>
    </source>
</evidence>
<organism evidence="1 2">
    <name type="scientific">Drosophila madeirensis</name>
    <name type="common">Fruit fly</name>
    <dbReference type="NCBI Taxonomy" id="30013"/>
    <lineage>
        <taxon>Eukaryota</taxon>
        <taxon>Metazoa</taxon>
        <taxon>Ecdysozoa</taxon>
        <taxon>Arthropoda</taxon>
        <taxon>Hexapoda</taxon>
        <taxon>Insecta</taxon>
        <taxon>Pterygota</taxon>
        <taxon>Neoptera</taxon>
        <taxon>Endopterygota</taxon>
        <taxon>Diptera</taxon>
        <taxon>Brachycera</taxon>
        <taxon>Muscomorpha</taxon>
        <taxon>Ephydroidea</taxon>
        <taxon>Drosophilidae</taxon>
        <taxon>Drosophila</taxon>
        <taxon>Sophophora</taxon>
    </lineage>
</organism>